<dbReference type="GO" id="GO:0006355">
    <property type="term" value="P:regulation of DNA-templated transcription"/>
    <property type="evidence" value="ECO:0007669"/>
    <property type="project" value="InterPro"/>
</dbReference>
<dbReference type="FunCoup" id="A0A2K2D0U1">
    <property type="interactions" value="200"/>
</dbReference>
<dbReference type="Gene3D" id="2.170.150.80">
    <property type="entry name" value="NAC domain"/>
    <property type="match status" value="1"/>
</dbReference>
<sequence length="358" mass="39019">MAIKKRQTKKPSSASGISSSVVQAMAEMSPAAANPLQPVQLPPGVYFSPTRNESVGILNRWIAGEPLHDTHGFVFHDNVYGASPDELRASIRGRVRSWWFLSETKFQSRKNPGAGARRADRRVATGGYWRMDQSRMELAAVDGVKKTLKFYVGPGKKASKTPWLMEEFTSALDDGTGKSGAPALYRLYLTPNATNDELREIFGEDGVRYGPDGQKKPARALVPPDWFDSVAALLPPGRVRRPLDHQPQGQGAPPPGLMNYHGLHLGPAPPGNVVGLYDQVWEAPPPPPPAYSPGILDETMPVNGLGQYDEQQGQFFSQTAPPPPPPPPASPGLSAEMPVDDLSMPFDEFLQWINENPV</sequence>
<dbReference type="SUPFAM" id="SSF101941">
    <property type="entry name" value="NAC domain"/>
    <property type="match status" value="1"/>
</dbReference>
<reference evidence="8 9" key="1">
    <citation type="journal article" date="2010" name="Nature">
        <title>Genome sequencing and analysis of the model grass Brachypodium distachyon.</title>
        <authorList>
            <consortium name="International Brachypodium Initiative"/>
        </authorList>
    </citation>
    <scope>NUCLEOTIDE SEQUENCE [LARGE SCALE GENOMIC DNA]</scope>
    <source>
        <strain evidence="8 9">Bd21</strain>
    </source>
</reference>
<dbReference type="OrthoDB" id="673859at2759"/>
<evidence type="ECO:0000313" key="9">
    <source>
        <dbReference type="EnsemblPlants" id="PNT67885"/>
    </source>
</evidence>
<dbReference type="AlphaFoldDB" id="A0A2K2D0U1"/>
<dbReference type="Pfam" id="PF02365">
    <property type="entry name" value="NAM"/>
    <property type="match status" value="1"/>
</dbReference>
<feature type="compositionally biased region" description="Pro residues" evidence="6">
    <location>
        <begin position="320"/>
        <end position="330"/>
    </location>
</feature>
<evidence type="ECO:0000256" key="2">
    <source>
        <dbReference type="ARBA" id="ARBA00023015"/>
    </source>
</evidence>
<feature type="domain" description="NAC" evidence="7">
    <location>
        <begin position="41"/>
        <end position="190"/>
    </location>
</feature>
<gene>
    <name evidence="9" type="primary">LOC104584188</name>
    <name evidence="8" type="ORF">BRADI_3g33320v3</name>
</gene>
<feature type="region of interest" description="Disordered" evidence="6">
    <location>
        <begin position="314"/>
        <end position="338"/>
    </location>
</feature>
<protein>
    <recommendedName>
        <fullName evidence="7">NAC domain-containing protein</fullName>
    </recommendedName>
</protein>
<dbReference type="EnsemblPlants" id="PNT67885">
    <property type="protein sequence ID" value="PNT67885"/>
    <property type="gene ID" value="BRADI_3g33320v3"/>
</dbReference>
<keyword evidence="10" id="KW-1185">Reference proteome</keyword>
<dbReference type="Gramene" id="PNT67885">
    <property type="protein sequence ID" value="PNT67885"/>
    <property type="gene ID" value="BRADI_3g33320v3"/>
</dbReference>
<dbReference type="PANTHER" id="PTHR31719:SF43">
    <property type="entry name" value="NAC TRANSCRIPTION FACTOR 56"/>
    <property type="match status" value="1"/>
</dbReference>
<evidence type="ECO:0000256" key="3">
    <source>
        <dbReference type="ARBA" id="ARBA00023125"/>
    </source>
</evidence>
<evidence type="ECO:0000256" key="6">
    <source>
        <dbReference type="SAM" id="MobiDB-lite"/>
    </source>
</evidence>
<dbReference type="InterPro" id="IPR036093">
    <property type="entry name" value="NAC_dom_sf"/>
</dbReference>
<evidence type="ECO:0000313" key="8">
    <source>
        <dbReference type="EMBL" id="PNT67885.1"/>
    </source>
</evidence>
<organism evidence="8">
    <name type="scientific">Brachypodium distachyon</name>
    <name type="common">Purple false brome</name>
    <name type="synonym">Trachynia distachya</name>
    <dbReference type="NCBI Taxonomy" id="15368"/>
    <lineage>
        <taxon>Eukaryota</taxon>
        <taxon>Viridiplantae</taxon>
        <taxon>Streptophyta</taxon>
        <taxon>Embryophyta</taxon>
        <taxon>Tracheophyta</taxon>
        <taxon>Spermatophyta</taxon>
        <taxon>Magnoliopsida</taxon>
        <taxon>Liliopsida</taxon>
        <taxon>Poales</taxon>
        <taxon>Poaceae</taxon>
        <taxon>BOP clade</taxon>
        <taxon>Pooideae</taxon>
        <taxon>Stipodae</taxon>
        <taxon>Brachypodieae</taxon>
        <taxon>Brachypodium</taxon>
    </lineage>
</organism>
<dbReference type="PROSITE" id="PS51005">
    <property type="entry name" value="NAC"/>
    <property type="match status" value="1"/>
</dbReference>
<dbReference type="STRING" id="15368.A0A2K2D0U1"/>
<comment type="subcellular location">
    <subcellularLocation>
        <location evidence="1">Nucleus</location>
    </subcellularLocation>
</comment>
<dbReference type="InterPro" id="IPR003441">
    <property type="entry name" value="NAC-dom"/>
</dbReference>
<proteinExistence type="predicted"/>
<dbReference type="EMBL" id="CM000882">
    <property type="protein sequence ID" value="PNT67885.1"/>
    <property type="molecule type" value="Genomic_DNA"/>
</dbReference>
<reference evidence="8" key="2">
    <citation type="submission" date="2017-06" db="EMBL/GenBank/DDBJ databases">
        <title>WGS assembly of Brachypodium distachyon.</title>
        <authorList>
            <consortium name="The International Brachypodium Initiative"/>
            <person name="Lucas S."/>
            <person name="Harmon-Smith M."/>
            <person name="Lail K."/>
            <person name="Tice H."/>
            <person name="Grimwood J."/>
            <person name="Bruce D."/>
            <person name="Barry K."/>
            <person name="Shu S."/>
            <person name="Lindquist E."/>
            <person name="Wang M."/>
            <person name="Pitluck S."/>
            <person name="Vogel J.P."/>
            <person name="Garvin D.F."/>
            <person name="Mockler T.C."/>
            <person name="Schmutz J."/>
            <person name="Rokhsar D."/>
            <person name="Bevan M.W."/>
        </authorList>
    </citation>
    <scope>NUCLEOTIDE SEQUENCE</scope>
    <source>
        <strain evidence="8">Bd21</strain>
    </source>
</reference>
<keyword evidence="5" id="KW-0539">Nucleus</keyword>
<evidence type="ECO:0000259" key="7">
    <source>
        <dbReference type="PROSITE" id="PS51005"/>
    </source>
</evidence>
<evidence type="ECO:0000256" key="1">
    <source>
        <dbReference type="ARBA" id="ARBA00004123"/>
    </source>
</evidence>
<keyword evidence="2" id="KW-0805">Transcription regulation</keyword>
<evidence type="ECO:0000256" key="5">
    <source>
        <dbReference type="ARBA" id="ARBA00023242"/>
    </source>
</evidence>
<dbReference type="Proteomes" id="UP000008810">
    <property type="component" value="Chromosome 3"/>
</dbReference>
<dbReference type="GO" id="GO:0005634">
    <property type="term" value="C:nucleus"/>
    <property type="evidence" value="ECO:0007669"/>
    <property type="project" value="UniProtKB-SubCell"/>
</dbReference>
<reference evidence="9" key="3">
    <citation type="submission" date="2018-08" db="UniProtKB">
        <authorList>
            <consortium name="EnsemblPlants"/>
        </authorList>
    </citation>
    <scope>IDENTIFICATION</scope>
    <source>
        <strain evidence="9">cv. Bd21</strain>
    </source>
</reference>
<keyword evidence="3" id="KW-0238">DNA-binding</keyword>
<dbReference type="PANTHER" id="PTHR31719">
    <property type="entry name" value="NAC TRANSCRIPTION FACTOR 56"/>
    <property type="match status" value="1"/>
</dbReference>
<accession>A0A2K2D0U1</accession>
<keyword evidence="4" id="KW-0804">Transcription</keyword>
<name>A0A2K2D0U1_BRADI</name>
<evidence type="ECO:0000256" key="4">
    <source>
        <dbReference type="ARBA" id="ARBA00023163"/>
    </source>
</evidence>
<dbReference type="GO" id="GO:0003677">
    <property type="term" value="F:DNA binding"/>
    <property type="evidence" value="ECO:0007669"/>
    <property type="project" value="UniProtKB-KW"/>
</dbReference>
<evidence type="ECO:0000313" key="10">
    <source>
        <dbReference type="Proteomes" id="UP000008810"/>
    </source>
</evidence>